<comment type="caution">
    <text evidence="5">The sequence shown here is derived from an EMBL/GenBank/DDBJ whole genome shotgun (WGS) entry which is preliminary data.</text>
</comment>
<evidence type="ECO:0000313" key="5">
    <source>
        <dbReference type="EMBL" id="MFC4244644.1"/>
    </source>
</evidence>
<evidence type="ECO:0000256" key="2">
    <source>
        <dbReference type="ARBA" id="ARBA00022840"/>
    </source>
</evidence>
<dbReference type="EC" id="2.7.1.24" evidence="3 4"/>
<evidence type="ECO:0000313" key="6">
    <source>
        <dbReference type="Proteomes" id="UP001595900"/>
    </source>
</evidence>
<proteinExistence type="inferred from homology"/>
<keyword evidence="3 5" id="KW-0808">Transferase</keyword>
<dbReference type="EMBL" id="JBHSCN010000006">
    <property type="protein sequence ID" value="MFC4244644.1"/>
    <property type="molecule type" value="Genomic_DNA"/>
</dbReference>
<evidence type="ECO:0000256" key="1">
    <source>
        <dbReference type="ARBA" id="ARBA00022741"/>
    </source>
</evidence>
<accession>A0ABV8QCA6</accession>
<dbReference type="NCBIfam" id="TIGR00152">
    <property type="entry name" value="dephospho-CoA kinase"/>
    <property type="match status" value="1"/>
</dbReference>
<sequence>MRLIALTGGIASGKSTVSARLAEHGAKILDADKLAREVVEPGQPALAQLVETFGDELLLPDGSLNRPALGAIVFSDSAALKKLNDITHPAVWELGQAKLAAIQESDPDAIVIYDVPLLVEASADRPMRFERVVVVDARREERLRRLVEGRGMSEADAVARMGAQASDEARLALADIVIDNDGSRDELLAAVDELWSTLAG</sequence>
<dbReference type="PROSITE" id="PS51219">
    <property type="entry name" value="DPCK"/>
    <property type="match status" value="1"/>
</dbReference>
<evidence type="ECO:0000256" key="3">
    <source>
        <dbReference type="HAMAP-Rule" id="MF_00376"/>
    </source>
</evidence>
<keyword evidence="3" id="KW-0963">Cytoplasm</keyword>
<dbReference type="Pfam" id="PF01121">
    <property type="entry name" value="CoaE"/>
    <property type="match status" value="1"/>
</dbReference>
<organism evidence="5 6">
    <name type="scientific">Gryllotalpicola reticulitermitis</name>
    <dbReference type="NCBI Taxonomy" id="1184153"/>
    <lineage>
        <taxon>Bacteria</taxon>
        <taxon>Bacillati</taxon>
        <taxon>Actinomycetota</taxon>
        <taxon>Actinomycetes</taxon>
        <taxon>Micrococcales</taxon>
        <taxon>Microbacteriaceae</taxon>
        <taxon>Gryllotalpicola</taxon>
    </lineage>
</organism>
<comment type="function">
    <text evidence="3">Catalyzes the phosphorylation of the 3'-hydroxyl group of dephosphocoenzyme A to form coenzyme A.</text>
</comment>
<dbReference type="PANTHER" id="PTHR10695:SF46">
    <property type="entry name" value="BIFUNCTIONAL COENZYME A SYNTHASE-RELATED"/>
    <property type="match status" value="1"/>
</dbReference>
<feature type="binding site" evidence="3">
    <location>
        <begin position="11"/>
        <end position="16"/>
    </location>
    <ligand>
        <name>ATP</name>
        <dbReference type="ChEBI" id="CHEBI:30616"/>
    </ligand>
</feature>
<dbReference type="GO" id="GO:0004140">
    <property type="term" value="F:dephospho-CoA kinase activity"/>
    <property type="evidence" value="ECO:0007669"/>
    <property type="project" value="UniProtKB-EC"/>
</dbReference>
<keyword evidence="6" id="KW-1185">Reference proteome</keyword>
<dbReference type="RefSeq" id="WP_390230494.1">
    <property type="nucleotide sequence ID" value="NZ_JBHSCN010000006.1"/>
</dbReference>
<gene>
    <name evidence="3 5" type="primary">coaE</name>
    <name evidence="5" type="ORF">ACFOYW_14820</name>
</gene>
<protein>
    <recommendedName>
        <fullName evidence="3 4">Dephospho-CoA kinase</fullName>
        <ecNumber evidence="3 4">2.7.1.24</ecNumber>
    </recommendedName>
    <alternativeName>
        <fullName evidence="3">Dephosphocoenzyme A kinase</fullName>
    </alternativeName>
</protein>
<comment type="catalytic activity">
    <reaction evidence="3">
        <text>3'-dephospho-CoA + ATP = ADP + CoA + H(+)</text>
        <dbReference type="Rhea" id="RHEA:18245"/>
        <dbReference type="ChEBI" id="CHEBI:15378"/>
        <dbReference type="ChEBI" id="CHEBI:30616"/>
        <dbReference type="ChEBI" id="CHEBI:57287"/>
        <dbReference type="ChEBI" id="CHEBI:57328"/>
        <dbReference type="ChEBI" id="CHEBI:456216"/>
        <dbReference type="EC" id="2.7.1.24"/>
    </reaction>
</comment>
<dbReference type="HAMAP" id="MF_00376">
    <property type="entry name" value="Dephospho_CoA_kinase"/>
    <property type="match status" value="1"/>
</dbReference>
<dbReference type="InterPro" id="IPR001977">
    <property type="entry name" value="Depp_CoAkinase"/>
</dbReference>
<dbReference type="Proteomes" id="UP001595900">
    <property type="component" value="Unassembled WGS sequence"/>
</dbReference>
<keyword evidence="2 3" id="KW-0067">ATP-binding</keyword>
<dbReference type="InterPro" id="IPR027417">
    <property type="entry name" value="P-loop_NTPase"/>
</dbReference>
<evidence type="ECO:0000256" key="4">
    <source>
        <dbReference type="NCBIfam" id="TIGR00152"/>
    </source>
</evidence>
<keyword evidence="3 5" id="KW-0418">Kinase</keyword>
<dbReference type="NCBIfam" id="NF002879">
    <property type="entry name" value="PRK03333.1"/>
    <property type="match status" value="1"/>
</dbReference>
<keyword evidence="3" id="KW-0173">Coenzyme A biosynthesis</keyword>
<dbReference type="CDD" id="cd02022">
    <property type="entry name" value="DPCK"/>
    <property type="match status" value="1"/>
</dbReference>
<comment type="subcellular location">
    <subcellularLocation>
        <location evidence="3">Cytoplasm</location>
    </subcellularLocation>
</comment>
<dbReference type="Gene3D" id="3.40.50.300">
    <property type="entry name" value="P-loop containing nucleotide triphosphate hydrolases"/>
    <property type="match status" value="1"/>
</dbReference>
<name>A0ABV8QCA6_9MICO</name>
<dbReference type="PANTHER" id="PTHR10695">
    <property type="entry name" value="DEPHOSPHO-COA KINASE-RELATED"/>
    <property type="match status" value="1"/>
</dbReference>
<dbReference type="SUPFAM" id="SSF52540">
    <property type="entry name" value="P-loop containing nucleoside triphosphate hydrolases"/>
    <property type="match status" value="1"/>
</dbReference>
<reference evidence="6" key="1">
    <citation type="journal article" date="2019" name="Int. J. Syst. Evol. Microbiol.">
        <title>The Global Catalogue of Microorganisms (GCM) 10K type strain sequencing project: providing services to taxonomists for standard genome sequencing and annotation.</title>
        <authorList>
            <consortium name="The Broad Institute Genomics Platform"/>
            <consortium name="The Broad Institute Genome Sequencing Center for Infectious Disease"/>
            <person name="Wu L."/>
            <person name="Ma J."/>
        </authorList>
    </citation>
    <scope>NUCLEOTIDE SEQUENCE [LARGE SCALE GENOMIC DNA]</scope>
    <source>
        <strain evidence="6">CGMCC 1.10363</strain>
    </source>
</reference>
<comment type="similarity">
    <text evidence="3">Belongs to the CoaE family.</text>
</comment>
<keyword evidence="1 3" id="KW-0547">Nucleotide-binding</keyword>
<comment type="pathway">
    <text evidence="3">Cofactor biosynthesis; coenzyme A biosynthesis; CoA from (R)-pantothenate: step 5/5.</text>
</comment>